<reference evidence="1" key="1">
    <citation type="submission" date="2020-05" db="EMBL/GenBank/DDBJ databases">
        <authorList>
            <person name="Chiriac C."/>
            <person name="Salcher M."/>
            <person name="Ghai R."/>
            <person name="Kavagutti S V."/>
        </authorList>
    </citation>
    <scope>NUCLEOTIDE SEQUENCE</scope>
</reference>
<name>A0A6J7HQZ7_9ZZZZ</name>
<accession>A0A6J7HQZ7</accession>
<dbReference type="EMBL" id="CAFBNB010000011">
    <property type="protein sequence ID" value="CAB4918715.1"/>
    <property type="molecule type" value="Genomic_DNA"/>
</dbReference>
<evidence type="ECO:0000313" key="1">
    <source>
        <dbReference type="EMBL" id="CAB4918715.1"/>
    </source>
</evidence>
<sequence>MRDGLKVQLEFAVQVPVSSLEPVDRPSEGLLDLRIGQPSDPLEDVLCARYSGKVQFIARDEDAAHDSIGARHEVHFGAMHKGHRRAPDRCEAA</sequence>
<proteinExistence type="predicted"/>
<gene>
    <name evidence="1" type="ORF">UFOPK3720_00108</name>
</gene>
<dbReference type="AlphaFoldDB" id="A0A6J7HQZ7"/>
<protein>
    <submittedName>
        <fullName evidence="1">Unannotated protein</fullName>
    </submittedName>
</protein>
<organism evidence="1">
    <name type="scientific">freshwater metagenome</name>
    <dbReference type="NCBI Taxonomy" id="449393"/>
    <lineage>
        <taxon>unclassified sequences</taxon>
        <taxon>metagenomes</taxon>
        <taxon>ecological metagenomes</taxon>
    </lineage>
</organism>